<sequence>MGNVRIGERVTRTSTSQVEEVQPTEVEVPPPPPQVAPPAAPAARERERDTYSPPRAARANPARVPSPPARPPEEVLREDPRFTRLPEATQAAVVERARAAGNSPIAQQNLRTLATNDGFAQLPLSNQRAMLDLQGQAPVDRQRTEQLVNLADNPNFRGLDEATRNNALGQLSRHPDDPSARQTVARLATSPGFARMPGADQNRLLNLVGGTNVLSNPARQALDGLMGSAAFQGANAEGQQAQLNDFLTRQPAAPRVVSGLHGPTPVARLTTTTIYGPTQVPDHNFSSGRAAANRYEVEVDGRRIPVFMPRNPNPANGHSPTIEQVAQGLAVLPPASRALVDRVNVEPGQNPQDAYWRTRYPNDPNARNFRSYMTAGADGTVTIYPSEHPQSQAVLNDSLIHETGHTLSMRRWGDDSSGRRWADWRNAIQRDGIRPSNYSANAPGEDFSESLVLYQRVRGTPQEAEVRAMMPERFRILDRLLSGSR</sequence>
<gene>
    <name evidence="2" type="ORF">JY651_17525</name>
</gene>
<accession>A0ABX7P7X8</accession>
<feature type="compositionally biased region" description="Low complexity" evidence="1">
    <location>
        <begin position="53"/>
        <end position="63"/>
    </location>
</feature>
<reference evidence="2 3" key="1">
    <citation type="submission" date="2021-02" db="EMBL/GenBank/DDBJ databases">
        <title>De Novo genome assembly of isolated myxobacteria.</title>
        <authorList>
            <person name="Stevens D.C."/>
        </authorList>
    </citation>
    <scope>NUCLEOTIDE SEQUENCE [LARGE SCALE GENOMIC DNA]</scope>
    <source>
        <strain evidence="3">SCPEA02</strain>
    </source>
</reference>
<keyword evidence="3" id="KW-1185">Reference proteome</keyword>
<proteinExistence type="predicted"/>
<dbReference type="EMBL" id="CP071090">
    <property type="protein sequence ID" value="QSQ26619.1"/>
    <property type="molecule type" value="Genomic_DNA"/>
</dbReference>
<feature type="compositionally biased region" description="Basic and acidic residues" evidence="1">
    <location>
        <begin position="1"/>
        <end position="11"/>
    </location>
</feature>
<evidence type="ECO:0000313" key="2">
    <source>
        <dbReference type="EMBL" id="QSQ26619.1"/>
    </source>
</evidence>
<evidence type="ECO:0000256" key="1">
    <source>
        <dbReference type="SAM" id="MobiDB-lite"/>
    </source>
</evidence>
<name>A0ABX7P7X8_9BACT</name>
<feature type="compositionally biased region" description="Low complexity" evidence="1">
    <location>
        <begin position="17"/>
        <end position="27"/>
    </location>
</feature>
<dbReference type="Proteomes" id="UP000662747">
    <property type="component" value="Chromosome"/>
</dbReference>
<protein>
    <submittedName>
        <fullName evidence="2">Uncharacterized protein</fullName>
    </submittedName>
</protein>
<feature type="region of interest" description="Disordered" evidence="1">
    <location>
        <begin position="1"/>
        <end position="76"/>
    </location>
</feature>
<evidence type="ECO:0000313" key="3">
    <source>
        <dbReference type="Proteomes" id="UP000662747"/>
    </source>
</evidence>
<feature type="compositionally biased region" description="Pro residues" evidence="1">
    <location>
        <begin position="28"/>
        <end position="40"/>
    </location>
</feature>
<organism evidence="2 3">
    <name type="scientific">Pyxidicoccus parkwayensis</name>
    <dbReference type="NCBI Taxonomy" id="2813578"/>
    <lineage>
        <taxon>Bacteria</taxon>
        <taxon>Pseudomonadati</taxon>
        <taxon>Myxococcota</taxon>
        <taxon>Myxococcia</taxon>
        <taxon>Myxococcales</taxon>
        <taxon>Cystobacterineae</taxon>
        <taxon>Myxococcaceae</taxon>
        <taxon>Pyxidicoccus</taxon>
    </lineage>
</organism>
<dbReference type="RefSeq" id="WP_206728164.1">
    <property type="nucleotide sequence ID" value="NZ_CP071090.1"/>
</dbReference>